<evidence type="ECO:0000313" key="2">
    <source>
        <dbReference type="Proteomes" id="UP000238479"/>
    </source>
</evidence>
<reference evidence="1 2" key="1">
    <citation type="journal article" date="2018" name="Nat. Genet.">
        <title>The Rosa genome provides new insights in the design of modern roses.</title>
        <authorList>
            <person name="Bendahmane M."/>
        </authorList>
    </citation>
    <scope>NUCLEOTIDE SEQUENCE [LARGE SCALE GENOMIC DNA]</scope>
    <source>
        <strain evidence="2">cv. Old Blush</strain>
    </source>
</reference>
<protein>
    <submittedName>
        <fullName evidence="1">Uncharacterized protein</fullName>
    </submittedName>
</protein>
<organism evidence="1 2">
    <name type="scientific">Rosa chinensis</name>
    <name type="common">China rose</name>
    <dbReference type="NCBI Taxonomy" id="74649"/>
    <lineage>
        <taxon>Eukaryota</taxon>
        <taxon>Viridiplantae</taxon>
        <taxon>Streptophyta</taxon>
        <taxon>Embryophyta</taxon>
        <taxon>Tracheophyta</taxon>
        <taxon>Spermatophyta</taxon>
        <taxon>Magnoliopsida</taxon>
        <taxon>eudicotyledons</taxon>
        <taxon>Gunneridae</taxon>
        <taxon>Pentapetalae</taxon>
        <taxon>rosids</taxon>
        <taxon>fabids</taxon>
        <taxon>Rosales</taxon>
        <taxon>Rosaceae</taxon>
        <taxon>Rosoideae</taxon>
        <taxon>Rosoideae incertae sedis</taxon>
        <taxon>Rosa</taxon>
    </lineage>
</organism>
<gene>
    <name evidence="1" type="ORF">RchiOBHm_Chr3g0459441</name>
</gene>
<evidence type="ECO:0000313" key="1">
    <source>
        <dbReference type="EMBL" id="PRQ42603.1"/>
    </source>
</evidence>
<accession>A0A2P6R837</accession>
<keyword evidence="2" id="KW-1185">Reference proteome</keyword>
<dbReference type="Gramene" id="PRQ42603">
    <property type="protein sequence ID" value="PRQ42603"/>
    <property type="gene ID" value="RchiOBHm_Chr3g0459441"/>
</dbReference>
<dbReference type="AlphaFoldDB" id="A0A2P6R837"/>
<comment type="caution">
    <text evidence="1">The sequence shown here is derived from an EMBL/GenBank/DDBJ whole genome shotgun (WGS) entry which is preliminary data.</text>
</comment>
<dbReference type="EMBL" id="PDCK01000041">
    <property type="protein sequence ID" value="PRQ42603.1"/>
    <property type="molecule type" value="Genomic_DNA"/>
</dbReference>
<proteinExistence type="predicted"/>
<dbReference type="Proteomes" id="UP000238479">
    <property type="component" value="Chromosome 3"/>
</dbReference>
<name>A0A2P6R837_ROSCH</name>
<sequence>MKTDSWHILIGMKTTKISTANQQIPHSLHLCLPVHEAHVKMRSKHASLQGSGHHKASTYWRICIWVHYFILQDPNYLFTGFLPYLMIQLN</sequence>